<organism evidence="2 3">
    <name type="scientific">Persicitalea jodogahamensis</name>
    <dbReference type="NCBI Taxonomy" id="402147"/>
    <lineage>
        <taxon>Bacteria</taxon>
        <taxon>Pseudomonadati</taxon>
        <taxon>Bacteroidota</taxon>
        <taxon>Cytophagia</taxon>
        <taxon>Cytophagales</taxon>
        <taxon>Spirosomataceae</taxon>
        <taxon>Persicitalea</taxon>
    </lineage>
</organism>
<reference evidence="2 3" key="1">
    <citation type="journal article" date="2014" name="Int. J. Syst. Evol. Microbiol.">
        <title>Complete genome sequence of Corynebacterium casei LMG S-19264T (=DSM 44701T), isolated from a smear-ripened cheese.</title>
        <authorList>
            <consortium name="US DOE Joint Genome Institute (JGI-PGF)"/>
            <person name="Walter F."/>
            <person name="Albersmeier A."/>
            <person name="Kalinowski J."/>
            <person name="Ruckert C."/>
        </authorList>
    </citation>
    <scope>NUCLEOTIDE SEQUENCE [LARGE SCALE GENOMIC DNA]</scope>
    <source>
        <strain evidence="2 3">KCTC 12866</strain>
    </source>
</reference>
<feature type="chain" id="PRO_5035214445" evidence="1">
    <location>
        <begin position="25"/>
        <end position="75"/>
    </location>
</feature>
<dbReference type="EMBL" id="BMXF01000001">
    <property type="protein sequence ID" value="GHB63842.1"/>
    <property type="molecule type" value="Genomic_DNA"/>
</dbReference>
<keyword evidence="3" id="KW-1185">Reference proteome</keyword>
<feature type="signal peptide" evidence="1">
    <location>
        <begin position="1"/>
        <end position="24"/>
    </location>
</feature>
<protein>
    <submittedName>
        <fullName evidence="2">Uncharacterized protein</fullName>
    </submittedName>
</protein>
<dbReference type="AlphaFoldDB" id="A0A8J3D983"/>
<dbReference type="Proteomes" id="UP000598271">
    <property type="component" value="Unassembled WGS sequence"/>
</dbReference>
<name>A0A8J3D983_9BACT</name>
<keyword evidence="1" id="KW-0732">Signal</keyword>
<accession>A0A8J3D983</accession>
<sequence>MLKKLTSGLLLTALVLGASMNVQSDPAPDNGLVTICYYGVTMKVSQKIANRYYKIGAEPGACGESTPKPQTPFPF</sequence>
<comment type="caution">
    <text evidence="2">The sequence shown here is derived from an EMBL/GenBank/DDBJ whole genome shotgun (WGS) entry which is preliminary data.</text>
</comment>
<proteinExistence type="predicted"/>
<gene>
    <name evidence="2" type="ORF">GCM10007390_17090</name>
</gene>
<evidence type="ECO:0000256" key="1">
    <source>
        <dbReference type="SAM" id="SignalP"/>
    </source>
</evidence>
<dbReference type="RefSeq" id="WP_189563885.1">
    <property type="nucleotide sequence ID" value="NZ_BMXF01000001.1"/>
</dbReference>
<evidence type="ECO:0000313" key="2">
    <source>
        <dbReference type="EMBL" id="GHB63842.1"/>
    </source>
</evidence>
<evidence type="ECO:0000313" key="3">
    <source>
        <dbReference type="Proteomes" id="UP000598271"/>
    </source>
</evidence>